<accession>A0A3D9HNS8</accession>
<gene>
    <name evidence="2" type="ORF">DFQ02_101600</name>
</gene>
<evidence type="ECO:0000256" key="1">
    <source>
        <dbReference type="SAM" id="SignalP"/>
    </source>
</evidence>
<comment type="caution">
    <text evidence="2">The sequence shown here is derived from an EMBL/GenBank/DDBJ whole genome shotgun (WGS) entry which is preliminary data.</text>
</comment>
<dbReference type="RefSeq" id="WP_116039484.1">
    <property type="nucleotide sequence ID" value="NZ_QRDX01000001.1"/>
</dbReference>
<dbReference type="Proteomes" id="UP000256629">
    <property type="component" value="Unassembled WGS sequence"/>
</dbReference>
<evidence type="ECO:0000313" key="3">
    <source>
        <dbReference type="Proteomes" id="UP000256629"/>
    </source>
</evidence>
<protein>
    <submittedName>
        <fullName evidence="2">Outer membrane protein with beta-barrel domain</fullName>
    </submittedName>
</protein>
<dbReference type="AlphaFoldDB" id="A0A3D9HNS8"/>
<keyword evidence="3" id="KW-1185">Reference proteome</keyword>
<name>A0A3D9HNS8_9FLAO</name>
<reference evidence="2 3" key="1">
    <citation type="submission" date="2018-07" db="EMBL/GenBank/DDBJ databases">
        <title>Genomic Encyclopedia of Type Strains, Phase III (KMG-III): the genomes of soil and plant-associated and newly described type strains.</title>
        <authorList>
            <person name="Whitman W."/>
        </authorList>
    </citation>
    <scope>NUCLEOTIDE SEQUENCE [LARGE SCALE GENOMIC DNA]</scope>
    <source>
        <strain evidence="2 3">CECT 8487</strain>
    </source>
</reference>
<dbReference type="EMBL" id="QRDX01000001">
    <property type="protein sequence ID" value="RED50566.1"/>
    <property type="molecule type" value="Genomic_DNA"/>
</dbReference>
<dbReference type="InterPro" id="IPR011250">
    <property type="entry name" value="OMP/PagP_B-barrel"/>
</dbReference>
<dbReference type="SUPFAM" id="SSF56925">
    <property type="entry name" value="OMPA-like"/>
    <property type="match status" value="1"/>
</dbReference>
<dbReference type="OrthoDB" id="1422914at2"/>
<feature type="chain" id="PRO_5017577695" evidence="1">
    <location>
        <begin position="20"/>
        <end position="207"/>
    </location>
</feature>
<sequence>MKRIILALTVTCISLSSIAQESSFTIEASQLTSTFKFVDSDNNKLNSDYQSIFTGAYGIGYRNIFDNNIMLKAGLGKRNSGANYVYDNTNYSWRLEYAELKVGGGYRLERRVFSPYAVINAYYGHLLRGTQVLNNEEFNITESSILEKSDFGLIGNIGVNFKISSFISAYAEGLYLFGLSNIEKDSGQTTANRSLGITLGLAFNLKE</sequence>
<evidence type="ECO:0000313" key="2">
    <source>
        <dbReference type="EMBL" id="RED50566.1"/>
    </source>
</evidence>
<feature type="signal peptide" evidence="1">
    <location>
        <begin position="1"/>
        <end position="19"/>
    </location>
</feature>
<organism evidence="2 3">
    <name type="scientific">Seonamhaeicola aphaedonensis</name>
    <dbReference type="NCBI Taxonomy" id="1461338"/>
    <lineage>
        <taxon>Bacteria</taxon>
        <taxon>Pseudomonadati</taxon>
        <taxon>Bacteroidota</taxon>
        <taxon>Flavobacteriia</taxon>
        <taxon>Flavobacteriales</taxon>
        <taxon>Flavobacteriaceae</taxon>
    </lineage>
</organism>
<keyword evidence="1" id="KW-0732">Signal</keyword>
<proteinExistence type="predicted"/>